<dbReference type="InterPro" id="IPR000766">
    <property type="entry name" value="GalP_uridyl_Trfase_II"/>
</dbReference>
<evidence type="ECO:0000256" key="9">
    <source>
        <dbReference type="ARBA" id="ARBA00023277"/>
    </source>
</evidence>
<gene>
    <name evidence="10" type="primary">galT</name>
    <name evidence="13" type="ORF">CLOSYM_01438</name>
</gene>
<dbReference type="Pfam" id="PF02744">
    <property type="entry name" value="GalP_UDP_tr_C"/>
    <property type="match status" value="1"/>
</dbReference>
<dbReference type="EC" id="2.7.7.12" evidence="10"/>
<evidence type="ECO:0000313" key="14">
    <source>
        <dbReference type="Proteomes" id="UP000016491"/>
    </source>
</evidence>
<comment type="pathway">
    <text evidence="3 10">Carbohydrate metabolism; galactose metabolism.</text>
</comment>
<dbReference type="NCBIfam" id="NF003629">
    <property type="entry name" value="PRK05270.1-2"/>
    <property type="match status" value="1"/>
</dbReference>
<dbReference type="NCBIfam" id="TIGR01239">
    <property type="entry name" value="galT_2"/>
    <property type="match status" value="1"/>
</dbReference>
<dbReference type="InterPro" id="IPR005850">
    <property type="entry name" value="GalP_Utransf_C"/>
</dbReference>
<evidence type="ECO:0000256" key="1">
    <source>
        <dbReference type="ARBA" id="ARBA00001107"/>
    </source>
</evidence>
<dbReference type="Proteomes" id="UP000016491">
    <property type="component" value="Unassembled WGS sequence"/>
</dbReference>
<keyword evidence="5 10" id="KW-0963">Cytoplasm</keyword>
<evidence type="ECO:0000256" key="2">
    <source>
        <dbReference type="ARBA" id="ARBA00004496"/>
    </source>
</evidence>
<evidence type="ECO:0000256" key="10">
    <source>
        <dbReference type="HAMAP-Rule" id="MF_00571"/>
    </source>
</evidence>
<sequence length="511" mass="58639">MIDNRRRGMVNEAIKKLVKYGLDTGLIQEEDRIYATNQILDVLKLDEYGEPETEIGEVSLEETLKELLDYAHESGVLPEDSVVFRDLFDTRLMNCLMPRPSEVVRTFWELYNGQSSQAATDYYYKLSQDSDYIRRYRVCKDMKWVTSTKYGDLDITVNLSKPEKDPKAIAAAKLAKQSGYPKCLLCRENEGYAGRVNHPARNNHRVIPITINDSQWGFQYSPYVYYNEHCIVFNGRHIPMKIEKETFVKLFDFVKMFPHYFLGSNADLPIVGGSILSHDHFQGGHYTFAMAKAPIEKYFKIKDFEDVETGIVYWPMSVLRTRSGNPDRLIELGEKVLAAWRDYTDEAAFVFARTEGEPHNTITPIARRNGEMYELDLVLRNNITTEEFPLGVFHPHQELHHIKKENIGLIEVMGLAVLPSRLKDELALLGDYIVEGRDIRSCGELEKHAAWVEAFLPKYEAVTKENVEEILKNEVGLVFERVLEDAGVYKCTEEGRAAFARFLNSIGAGEV</sequence>
<dbReference type="EMBL" id="AWSU01000118">
    <property type="protein sequence ID" value="ERI78517.1"/>
    <property type="molecule type" value="Genomic_DNA"/>
</dbReference>
<dbReference type="Pfam" id="PF01087">
    <property type="entry name" value="GalP_UDP_transf"/>
    <property type="match status" value="1"/>
</dbReference>
<dbReference type="AlphaFoldDB" id="A0ABC9U026"/>
<keyword evidence="7 10" id="KW-0548">Nucleotidyltransferase</keyword>
<dbReference type="HAMAP" id="MF_00571">
    <property type="entry name" value="GalP_UDP_trans"/>
    <property type="match status" value="1"/>
</dbReference>
<evidence type="ECO:0000256" key="3">
    <source>
        <dbReference type="ARBA" id="ARBA00004947"/>
    </source>
</evidence>
<dbReference type="GO" id="GO:0008108">
    <property type="term" value="F:UDP-glucose:hexose-1-phosphate uridylyltransferase activity"/>
    <property type="evidence" value="ECO:0007669"/>
    <property type="project" value="UniProtKB-UniRule"/>
</dbReference>
<keyword evidence="8 10" id="KW-0299">Galactose metabolism</keyword>
<evidence type="ECO:0000256" key="7">
    <source>
        <dbReference type="ARBA" id="ARBA00022695"/>
    </source>
</evidence>
<comment type="caution">
    <text evidence="13">The sequence shown here is derived from an EMBL/GenBank/DDBJ whole genome shotgun (WGS) entry which is preliminary data.</text>
</comment>
<dbReference type="GO" id="GO:0005737">
    <property type="term" value="C:cytoplasm"/>
    <property type="evidence" value="ECO:0007669"/>
    <property type="project" value="UniProtKB-SubCell"/>
</dbReference>
<feature type="domain" description="Galactose-1-phosphate uridyl transferase C-terminal" evidence="12">
    <location>
        <begin position="255"/>
        <end position="427"/>
    </location>
</feature>
<dbReference type="GO" id="GO:0006012">
    <property type="term" value="P:galactose metabolic process"/>
    <property type="evidence" value="ECO:0007669"/>
    <property type="project" value="UniProtKB-UniRule"/>
</dbReference>
<keyword evidence="6 10" id="KW-0808">Transferase</keyword>
<evidence type="ECO:0000256" key="5">
    <source>
        <dbReference type="ARBA" id="ARBA00022490"/>
    </source>
</evidence>
<evidence type="ECO:0000256" key="8">
    <source>
        <dbReference type="ARBA" id="ARBA00023144"/>
    </source>
</evidence>
<feature type="domain" description="Galactose-1-phosphate uridyl transferase N-terminal" evidence="11">
    <location>
        <begin position="27"/>
        <end position="239"/>
    </location>
</feature>
<comment type="similarity">
    <text evidence="4 10">Belongs to the galactose-1-phosphate uridylyltransferase type 2 family.</text>
</comment>
<proteinExistence type="inferred from homology"/>
<organism evidence="13 14">
    <name type="scientific">[Clostridium] symbiosum ATCC 14940</name>
    <dbReference type="NCBI Taxonomy" id="411472"/>
    <lineage>
        <taxon>Bacteria</taxon>
        <taxon>Bacillati</taxon>
        <taxon>Bacillota</taxon>
        <taxon>Clostridia</taxon>
        <taxon>Lachnospirales</taxon>
        <taxon>Lachnospiraceae</taxon>
        <taxon>Otoolea</taxon>
    </lineage>
</organism>
<dbReference type="InterPro" id="IPR005849">
    <property type="entry name" value="GalP_Utransf_N"/>
</dbReference>
<evidence type="ECO:0000259" key="11">
    <source>
        <dbReference type="Pfam" id="PF01087"/>
    </source>
</evidence>
<keyword evidence="9 10" id="KW-0119">Carbohydrate metabolism</keyword>
<evidence type="ECO:0000259" key="12">
    <source>
        <dbReference type="Pfam" id="PF02744"/>
    </source>
</evidence>
<dbReference type="PIRSF" id="PIRSF006005">
    <property type="entry name" value="GalT_BS"/>
    <property type="match status" value="1"/>
</dbReference>
<accession>A0ABC9U026</accession>
<name>A0ABC9U026_CLOSY</name>
<comment type="catalytic activity">
    <reaction evidence="1 10">
        <text>alpha-D-galactose 1-phosphate + UDP-alpha-D-glucose = alpha-D-glucose 1-phosphate + UDP-alpha-D-galactose</text>
        <dbReference type="Rhea" id="RHEA:13989"/>
        <dbReference type="ChEBI" id="CHEBI:58336"/>
        <dbReference type="ChEBI" id="CHEBI:58601"/>
        <dbReference type="ChEBI" id="CHEBI:58885"/>
        <dbReference type="ChEBI" id="CHEBI:66914"/>
        <dbReference type="EC" id="2.7.7.12"/>
    </reaction>
</comment>
<dbReference type="PROSITE" id="PS01163">
    <property type="entry name" value="GAL_P_UDP_TRANSF_II"/>
    <property type="match status" value="1"/>
</dbReference>
<evidence type="ECO:0000256" key="6">
    <source>
        <dbReference type="ARBA" id="ARBA00022679"/>
    </source>
</evidence>
<comment type="subcellular location">
    <subcellularLocation>
        <location evidence="2 10">Cytoplasm</location>
    </subcellularLocation>
</comment>
<dbReference type="InterPro" id="IPR023425">
    <property type="entry name" value="GalP_uridyl_Trfase_II_CS"/>
</dbReference>
<evidence type="ECO:0000313" key="13">
    <source>
        <dbReference type="EMBL" id="ERI78517.1"/>
    </source>
</evidence>
<protein>
    <recommendedName>
        <fullName evidence="10">Galactose-1-phosphate uridylyltransferase</fullName>
        <shortName evidence="10">Gal-1-P uridylyltransferase</shortName>
        <ecNumber evidence="10">2.7.7.12</ecNumber>
    </recommendedName>
    <alternativeName>
        <fullName evidence="10">UDP-glucose--hexose-1-phosphate uridylyltransferase</fullName>
    </alternativeName>
</protein>
<dbReference type="PANTHER" id="PTHR39191:SF1">
    <property type="entry name" value="DUF4922 DOMAIN-CONTAINING PROTEIN"/>
    <property type="match status" value="1"/>
</dbReference>
<reference evidence="13 14" key="1">
    <citation type="submission" date="2013-07" db="EMBL/GenBank/DDBJ databases">
        <authorList>
            <person name="Weinstock G."/>
            <person name="Sodergren E."/>
            <person name="Wylie T."/>
            <person name="Fulton L."/>
            <person name="Fulton R."/>
            <person name="Fronick C."/>
            <person name="O'Laughlin M."/>
            <person name="Godfrey J."/>
            <person name="Miner T."/>
            <person name="Herter B."/>
            <person name="Appelbaum E."/>
            <person name="Cordes M."/>
            <person name="Lek S."/>
            <person name="Wollam A."/>
            <person name="Pepin K.H."/>
            <person name="Palsikar V.B."/>
            <person name="Mitreva M."/>
            <person name="Wilson R.K."/>
        </authorList>
    </citation>
    <scope>NUCLEOTIDE SEQUENCE [LARGE SCALE GENOMIC DNA]</scope>
    <source>
        <strain evidence="13 14">ATCC 14940</strain>
    </source>
</reference>
<dbReference type="PANTHER" id="PTHR39191">
    <property type="entry name" value="GALACTOSE-1-PHOSPHATE URIDYLYLTRANSFERASE"/>
    <property type="match status" value="1"/>
</dbReference>
<evidence type="ECO:0000256" key="4">
    <source>
        <dbReference type="ARBA" id="ARBA00008706"/>
    </source>
</evidence>